<keyword evidence="3 5" id="KW-0720">Serine protease</keyword>
<dbReference type="InterPro" id="IPR018114">
    <property type="entry name" value="TRYPSIN_HIS"/>
</dbReference>
<evidence type="ECO:0000313" key="10">
    <source>
        <dbReference type="Proteomes" id="UP000291022"/>
    </source>
</evidence>
<dbReference type="InterPro" id="IPR001254">
    <property type="entry name" value="Trypsin_dom"/>
</dbReference>
<dbReference type="GO" id="GO:0006508">
    <property type="term" value="P:proteolysis"/>
    <property type="evidence" value="ECO:0007669"/>
    <property type="project" value="UniProtKB-KW"/>
</dbReference>
<dbReference type="FunFam" id="2.40.10.10:FF:000003">
    <property type="entry name" value="Transmembrane serine protease 3"/>
    <property type="match status" value="1"/>
</dbReference>
<keyword evidence="1 5" id="KW-0645">Protease</keyword>
<reference evidence="10" key="1">
    <citation type="submission" date="2016-06" db="EMBL/GenBank/DDBJ databases">
        <title>De novo assembly and RNA-Seq shows season-dependent expression and editing in black bear kidneys.</title>
        <authorList>
            <person name="Korstanje R."/>
            <person name="Srivastava A."/>
            <person name="Sarsani V.K."/>
            <person name="Sheehan S.M."/>
            <person name="Seger R.L."/>
            <person name="Barter M.E."/>
            <person name="Lindqvist C."/>
            <person name="Brody L.C."/>
            <person name="Mullikin J.C."/>
        </authorList>
    </citation>
    <scope>NUCLEOTIDE SEQUENCE [LARGE SCALE GENOMIC DNA]</scope>
</reference>
<dbReference type="CDD" id="cd00190">
    <property type="entry name" value="Tryp_SPc"/>
    <property type="match status" value="1"/>
</dbReference>
<evidence type="ECO:0000256" key="1">
    <source>
        <dbReference type="ARBA" id="ARBA00022670"/>
    </source>
</evidence>
<dbReference type="PROSITE" id="PS00134">
    <property type="entry name" value="TRYPSIN_HIS"/>
    <property type="match status" value="1"/>
</dbReference>
<dbReference type="OMA" id="ASHCFET"/>
<evidence type="ECO:0000256" key="2">
    <source>
        <dbReference type="ARBA" id="ARBA00022801"/>
    </source>
</evidence>
<keyword evidence="6" id="KW-0472">Membrane</keyword>
<keyword evidence="4" id="KW-1015">Disulfide bond</keyword>
<dbReference type="Proteomes" id="UP000291022">
    <property type="component" value="Unassembled WGS sequence"/>
</dbReference>
<feature type="transmembrane region" description="Helical" evidence="6">
    <location>
        <begin position="287"/>
        <end position="313"/>
    </location>
</feature>
<organism evidence="9 10">
    <name type="scientific">Ursus americanus</name>
    <name type="common">American black bear</name>
    <name type="synonym">Euarctos americanus</name>
    <dbReference type="NCBI Taxonomy" id="9643"/>
    <lineage>
        <taxon>Eukaryota</taxon>
        <taxon>Metazoa</taxon>
        <taxon>Chordata</taxon>
        <taxon>Craniata</taxon>
        <taxon>Vertebrata</taxon>
        <taxon>Euteleostomi</taxon>
        <taxon>Mammalia</taxon>
        <taxon>Eutheria</taxon>
        <taxon>Laurasiatheria</taxon>
        <taxon>Carnivora</taxon>
        <taxon>Caniformia</taxon>
        <taxon>Ursidae</taxon>
        <taxon>Ursus</taxon>
    </lineage>
</organism>
<reference evidence="9" key="3">
    <citation type="submission" date="2025-09" db="UniProtKB">
        <authorList>
            <consortium name="Ensembl"/>
        </authorList>
    </citation>
    <scope>IDENTIFICATION</scope>
</reference>
<dbReference type="InterPro" id="IPR009003">
    <property type="entry name" value="Peptidase_S1_PA"/>
</dbReference>
<evidence type="ECO:0000256" key="4">
    <source>
        <dbReference type="ARBA" id="ARBA00023157"/>
    </source>
</evidence>
<sequence>IQPTLTVGPWFSCPSSFFLLLVTCGQRQSSKPEKSETLEIIGGEPADILDFPWQVSILYFGKHLCGGSILSRWWILTAAHCFINKSKRVGTKNLRMKVDKLITHPYFDSWFLDNDIALLLLKSPFKLDATKVPICLSEVTDIDRWRNCWVTGWGITSDISPQLNKVNINLVKWEICSSLLTLFTKNMLCAGNSQEGKDACQGDSGGPLVCQKKDNQSIWYQLGIVSWGEGCGQKKKPGVYTKVSNYLLWIDTETTLSGRPYLRENKSSNSNFFLKFRYKLHRETCPVAYILSVCLLSDIYNFIYYLFSLYLFIQL</sequence>
<feature type="domain" description="Peptidase S1" evidence="8">
    <location>
        <begin position="40"/>
        <end position="255"/>
    </location>
</feature>
<keyword evidence="7" id="KW-0732">Signal</keyword>
<evidence type="ECO:0000256" key="6">
    <source>
        <dbReference type="SAM" id="Phobius"/>
    </source>
</evidence>
<keyword evidence="6" id="KW-1133">Transmembrane helix</keyword>
<dbReference type="SMART" id="SM00020">
    <property type="entry name" value="Tryp_SPc"/>
    <property type="match status" value="1"/>
</dbReference>
<keyword evidence="2 5" id="KW-0378">Hydrolase</keyword>
<name>A0A452R9E5_URSAM</name>
<proteinExistence type="predicted"/>
<dbReference type="STRING" id="9643.ENSUAMP00000015200"/>
<dbReference type="PANTHER" id="PTHR24252:SF17">
    <property type="entry name" value="SUPPRESSOR OF TUMORIGENICITY 14 PROTEIN HOMOLOG-RELATED"/>
    <property type="match status" value="1"/>
</dbReference>
<dbReference type="GeneTree" id="ENSGT00940000154999"/>
<dbReference type="PROSITE" id="PS00135">
    <property type="entry name" value="TRYPSIN_SER"/>
    <property type="match status" value="1"/>
</dbReference>
<dbReference type="AlphaFoldDB" id="A0A452R9E5"/>
<evidence type="ECO:0000256" key="3">
    <source>
        <dbReference type="ARBA" id="ARBA00022825"/>
    </source>
</evidence>
<evidence type="ECO:0000313" key="9">
    <source>
        <dbReference type="Ensembl" id="ENSUAMP00000015200.1"/>
    </source>
</evidence>
<dbReference type="PRINTS" id="PR00722">
    <property type="entry name" value="CHYMOTRYPSIN"/>
</dbReference>
<evidence type="ECO:0000256" key="5">
    <source>
        <dbReference type="RuleBase" id="RU363034"/>
    </source>
</evidence>
<dbReference type="SUPFAM" id="SSF50494">
    <property type="entry name" value="Trypsin-like serine proteases"/>
    <property type="match status" value="1"/>
</dbReference>
<dbReference type="InterPro" id="IPR033116">
    <property type="entry name" value="TRYPSIN_SER"/>
</dbReference>
<dbReference type="Pfam" id="PF00089">
    <property type="entry name" value="Trypsin"/>
    <property type="match status" value="1"/>
</dbReference>
<dbReference type="InterPro" id="IPR043504">
    <property type="entry name" value="Peptidase_S1_PA_chymotrypsin"/>
</dbReference>
<dbReference type="GO" id="GO:0004252">
    <property type="term" value="F:serine-type endopeptidase activity"/>
    <property type="evidence" value="ECO:0007669"/>
    <property type="project" value="InterPro"/>
</dbReference>
<protein>
    <recommendedName>
        <fullName evidence="8">Peptidase S1 domain-containing protein</fullName>
    </recommendedName>
</protein>
<dbReference type="Ensembl" id="ENSUAMT00000017047.1">
    <property type="protein sequence ID" value="ENSUAMP00000015200.1"/>
    <property type="gene ID" value="ENSUAMG00000012200.1"/>
</dbReference>
<reference evidence="9" key="2">
    <citation type="submission" date="2025-08" db="UniProtKB">
        <authorList>
            <consortium name="Ensembl"/>
        </authorList>
    </citation>
    <scope>IDENTIFICATION</scope>
</reference>
<feature type="signal peptide" evidence="7">
    <location>
        <begin position="1"/>
        <end position="29"/>
    </location>
</feature>
<keyword evidence="10" id="KW-1185">Reference proteome</keyword>
<dbReference type="InterPro" id="IPR001314">
    <property type="entry name" value="Peptidase_S1A"/>
</dbReference>
<dbReference type="PANTHER" id="PTHR24252">
    <property type="entry name" value="ACROSIN-RELATED"/>
    <property type="match status" value="1"/>
</dbReference>
<dbReference type="PROSITE" id="PS50240">
    <property type="entry name" value="TRYPSIN_DOM"/>
    <property type="match status" value="1"/>
</dbReference>
<dbReference type="Gene3D" id="2.40.10.10">
    <property type="entry name" value="Trypsin-like serine proteases"/>
    <property type="match status" value="1"/>
</dbReference>
<feature type="chain" id="PRO_5019091284" description="Peptidase S1 domain-containing protein" evidence="7">
    <location>
        <begin position="30"/>
        <end position="315"/>
    </location>
</feature>
<evidence type="ECO:0000256" key="7">
    <source>
        <dbReference type="SAM" id="SignalP"/>
    </source>
</evidence>
<keyword evidence="6" id="KW-0812">Transmembrane</keyword>
<accession>A0A452R9E5</accession>
<evidence type="ECO:0000259" key="8">
    <source>
        <dbReference type="PROSITE" id="PS50240"/>
    </source>
</evidence>